<feature type="repeat" description="ANK" evidence="3">
    <location>
        <begin position="718"/>
        <end position="750"/>
    </location>
</feature>
<dbReference type="OrthoDB" id="20727at2759"/>
<dbReference type="InterPro" id="IPR036770">
    <property type="entry name" value="Ankyrin_rpt-contain_sf"/>
</dbReference>
<gene>
    <name evidence="5" type="primary">LOC106163912</name>
</gene>
<dbReference type="Proteomes" id="UP000085678">
    <property type="component" value="Unplaced"/>
</dbReference>
<dbReference type="PRINTS" id="PR01415">
    <property type="entry name" value="ANKYRIN"/>
</dbReference>
<evidence type="ECO:0000256" key="1">
    <source>
        <dbReference type="ARBA" id="ARBA00022737"/>
    </source>
</evidence>
<dbReference type="Gene3D" id="1.25.40.20">
    <property type="entry name" value="Ankyrin repeat-containing domain"/>
    <property type="match status" value="4"/>
</dbReference>
<name>A0A1S3IFP1_LINAN</name>
<evidence type="ECO:0000256" key="2">
    <source>
        <dbReference type="ARBA" id="ARBA00023043"/>
    </source>
</evidence>
<evidence type="ECO:0000313" key="5">
    <source>
        <dbReference type="RefSeq" id="XP_013397080.1"/>
    </source>
</evidence>
<dbReference type="GeneID" id="106163912"/>
<dbReference type="InParanoid" id="A0A1S3IFP1"/>
<dbReference type="Gene3D" id="3.10.20.10">
    <property type="match status" value="1"/>
</dbReference>
<keyword evidence="1" id="KW-0677">Repeat</keyword>
<feature type="repeat" description="ANK" evidence="3">
    <location>
        <begin position="267"/>
        <end position="299"/>
    </location>
</feature>
<protein>
    <submittedName>
        <fullName evidence="5">Ankyrin-1-like</fullName>
    </submittedName>
</protein>
<sequence length="783" mass="86509">MEALINDARELFGYGEDENLSVFLESEGARVSSEEIFRAIAEETNGRIVLMILSQTRGEFWSPAEVPSKLTSLNIQTMNITESQKIQVGDNNQIFQTDYTRDVDGVQDVMSVQAENTEDISVITDPLRRLYALISQPKFWYELDRTARQVDRSEVLKYRDDNGFNVLHAAAFHNNEHAVLTIFRHFDWATLSTQVTSGTHTGELDGCTAKEIALKKHHKSVADRIDLVGKIESETKPIHKVIRNKRMDELKKLCTRDHNLVKITDSDNFTPLHYAAGVGFLDGVELLFKMGADLNAVTDGGETALGRACRMGYDDVVEYLTDLTNIDIKKSVFNYMGDLTCLDAAAEGNFRDIYNRLQHHGLTVTSNTLVCAARGGHLELVKEIAAMDGIDVNYQDKYGNTALIEASRYGHVNVVKCLINEHKADPSIQNKNGNAALHIAVLNNPGLGVVDCLLDEGGADPTILNNDGKNPAHCAARCGQVQHLDAVLRRIRGRRIDPNIQDKYGNTALCEASRYGHVNVVKCLINEHKADPSIQNKNGNTALHIAVLKKVGLDVVECLLAEGGADPTILNNIGKNPAHLASSSGQVQCLDTILRTHPGLMNKRGNLLGKVYLVRGKNGERPAWHYVLVKRKLLADFLVKTNGGSLLDVADYGKVLHSGWGKDPPDDIIKKIDDKYDTCEVSAPEDLTPLHHAVLEQHPAVVEKLLEIGADTDVRDAYKLTPLHLACMRGNREIVKLLVEAGADIKAADDDGDTPLDMAKLNHQDLTVNILQKVEIVKFFRVS</sequence>
<keyword evidence="4" id="KW-1185">Reference proteome</keyword>
<reference evidence="5" key="1">
    <citation type="submission" date="2025-08" db="UniProtKB">
        <authorList>
            <consortium name="RefSeq"/>
        </authorList>
    </citation>
    <scope>IDENTIFICATION</scope>
    <source>
        <tissue evidence="5">Gonads</tissue>
    </source>
</reference>
<evidence type="ECO:0000256" key="3">
    <source>
        <dbReference type="PROSITE-ProRule" id="PRU00023"/>
    </source>
</evidence>
<keyword evidence="2 3" id="KW-0040">ANK repeat</keyword>
<feature type="repeat" description="ANK" evidence="3">
    <location>
        <begin position="685"/>
        <end position="717"/>
    </location>
</feature>
<dbReference type="AlphaFoldDB" id="A0A1S3IFP1"/>
<proteinExistence type="predicted"/>
<dbReference type="PANTHER" id="PTHR24178">
    <property type="entry name" value="MOLTING PROTEIN MLT-4"/>
    <property type="match status" value="1"/>
</dbReference>
<dbReference type="PROSITE" id="PS50088">
    <property type="entry name" value="ANK_REPEAT"/>
    <property type="match status" value="3"/>
</dbReference>
<dbReference type="KEGG" id="lak:106163912"/>
<dbReference type="PROSITE" id="PS50297">
    <property type="entry name" value="ANK_REP_REGION"/>
    <property type="match status" value="3"/>
</dbReference>
<evidence type="ECO:0000313" key="4">
    <source>
        <dbReference type="Proteomes" id="UP000085678"/>
    </source>
</evidence>
<dbReference type="Pfam" id="PF12796">
    <property type="entry name" value="Ank_2"/>
    <property type="match status" value="4"/>
</dbReference>
<dbReference type="SUPFAM" id="SSF48403">
    <property type="entry name" value="Ankyrin repeat"/>
    <property type="match status" value="3"/>
</dbReference>
<dbReference type="RefSeq" id="XP_013397080.1">
    <property type="nucleotide sequence ID" value="XM_013541626.1"/>
</dbReference>
<organism evidence="4 5">
    <name type="scientific">Lingula anatina</name>
    <name type="common">Brachiopod</name>
    <name type="synonym">Lingula unguis</name>
    <dbReference type="NCBI Taxonomy" id="7574"/>
    <lineage>
        <taxon>Eukaryota</taxon>
        <taxon>Metazoa</taxon>
        <taxon>Spiralia</taxon>
        <taxon>Lophotrochozoa</taxon>
        <taxon>Brachiopoda</taxon>
        <taxon>Linguliformea</taxon>
        <taxon>Lingulata</taxon>
        <taxon>Lingulida</taxon>
        <taxon>Linguloidea</taxon>
        <taxon>Lingulidae</taxon>
        <taxon>Lingula</taxon>
    </lineage>
</organism>
<dbReference type="STRING" id="7574.A0A1S3IFP1"/>
<dbReference type="InterPro" id="IPR002110">
    <property type="entry name" value="Ankyrin_rpt"/>
</dbReference>
<dbReference type="SMART" id="SM00248">
    <property type="entry name" value="ANK"/>
    <property type="match status" value="13"/>
</dbReference>
<accession>A0A1S3IFP1</accession>